<accession>A0A016WRU7</accession>
<evidence type="ECO:0000256" key="1">
    <source>
        <dbReference type="ARBA" id="ARBA00004141"/>
    </source>
</evidence>
<dbReference type="SUPFAM" id="SSF48652">
    <property type="entry name" value="Tetraspanin"/>
    <property type="match status" value="1"/>
</dbReference>
<keyword evidence="8" id="KW-1185">Reference proteome</keyword>
<sequence>MIYTVLFWVSFHISWTRVLNIWLDKVFSKVQFSDIHFKTSGLALIFIGLWMLLDPKRNYILDLVDFSEDDPLLTFAAYIAIVAGVASLFVGFIGCCGAVQRMRCLLVGFMLCLFVLFLADVSIGTLALVYRNKFTNGQLTIYVKNLTQNRYNRDKWVQPLLDTVQFYLSSPDSGLEENLRNLIKFSYGVSMEIEESRRITVLIDKLQFHEECCGATTGDDYLASRWMALVSTDPIYENDDPPLVPLSCCRQILGASALNPVARSLARCQQSNPNRNWRHVVQQCCGGEGPRDYLNSFWFITNTYRGTRSFVPPSCCRQAQAGRAWAPQPIDPMCTTYRYDSQAFESSVYNVGCHEKLMRWLDEQTWIFAGVGFGFAALMVIGMAISLILCNSVKYYTFIRDDY</sequence>
<dbReference type="PRINTS" id="PR00259">
    <property type="entry name" value="TMFOUR"/>
</dbReference>
<proteinExistence type="inferred from homology"/>
<evidence type="ECO:0000256" key="5">
    <source>
        <dbReference type="ARBA" id="ARBA00023136"/>
    </source>
</evidence>
<evidence type="ECO:0000313" key="8">
    <source>
        <dbReference type="Proteomes" id="UP000024635"/>
    </source>
</evidence>
<gene>
    <name evidence="7" type="primary">Acey_s0548.g3281</name>
    <name evidence="7" type="ORF">Y032_0548g3281</name>
</gene>
<evidence type="ECO:0000313" key="7">
    <source>
        <dbReference type="EMBL" id="EYC41987.1"/>
    </source>
</evidence>
<protein>
    <submittedName>
        <fullName evidence="7">Uncharacterized protein</fullName>
    </submittedName>
</protein>
<feature type="transmembrane region" description="Helical" evidence="6">
    <location>
        <begin position="366"/>
        <end position="390"/>
    </location>
</feature>
<evidence type="ECO:0000256" key="4">
    <source>
        <dbReference type="ARBA" id="ARBA00022989"/>
    </source>
</evidence>
<feature type="transmembrane region" description="Helical" evidence="6">
    <location>
        <begin position="6"/>
        <end position="23"/>
    </location>
</feature>
<keyword evidence="3 6" id="KW-0812">Transmembrane</keyword>
<dbReference type="STRING" id="53326.A0A016WRU7"/>
<dbReference type="Proteomes" id="UP000024635">
    <property type="component" value="Unassembled WGS sequence"/>
</dbReference>
<evidence type="ECO:0000256" key="3">
    <source>
        <dbReference type="ARBA" id="ARBA00022692"/>
    </source>
</evidence>
<dbReference type="PANTHER" id="PTHR19282:SF555">
    <property type="entry name" value="TETRASPANIN-2A"/>
    <property type="match status" value="1"/>
</dbReference>
<dbReference type="Pfam" id="PF00335">
    <property type="entry name" value="Tetraspanin"/>
    <property type="match status" value="2"/>
</dbReference>
<keyword evidence="5 6" id="KW-0472">Membrane</keyword>
<name>A0A016WRU7_9BILA</name>
<keyword evidence="4 6" id="KW-1133">Transmembrane helix</keyword>
<feature type="transmembrane region" description="Helical" evidence="6">
    <location>
        <begin position="73"/>
        <end position="93"/>
    </location>
</feature>
<feature type="transmembrane region" description="Helical" evidence="6">
    <location>
        <begin position="105"/>
        <end position="130"/>
    </location>
</feature>
<dbReference type="EMBL" id="JARK01000148">
    <property type="protein sequence ID" value="EYC41987.1"/>
    <property type="molecule type" value="Genomic_DNA"/>
</dbReference>
<dbReference type="Gene3D" id="1.10.1450.10">
    <property type="entry name" value="Tetraspanin"/>
    <property type="match status" value="1"/>
</dbReference>
<evidence type="ECO:0000256" key="2">
    <source>
        <dbReference type="ARBA" id="ARBA00006840"/>
    </source>
</evidence>
<dbReference type="PROSITE" id="PS00421">
    <property type="entry name" value="TM4_1"/>
    <property type="match status" value="1"/>
</dbReference>
<dbReference type="PANTHER" id="PTHR19282">
    <property type="entry name" value="TETRASPANIN"/>
    <property type="match status" value="1"/>
</dbReference>
<evidence type="ECO:0000256" key="6">
    <source>
        <dbReference type="SAM" id="Phobius"/>
    </source>
</evidence>
<comment type="similarity">
    <text evidence="2">Belongs to the tetraspanin (TM4SF) family.</text>
</comment>
<dbReference type="InterPro" id="IPR018499">
    <property type="entry name" value="Tetraspanin/Peripherin"/>
</dbReference>
<dbReference type="InterPro" id="IPR018503">
    <property type="entry name" value="Tetraspanin_CS"/>
</dbReference>
<comment type="caution">
    <text evidence="7">The sequence shown here is derived from an EMBL/GenBank/DDBJ whole genome shotgun (WGS) entry which is preliminary data.</text>
</comment>
<comment type="subcellular location">
    <subcellularLocation>
        <location evidence="1">Membrane</location>
        <topology evidence="1">Multi-pass membrane protein</topology>
    </subcellularLocation>
</comment>
<dbReference type="OrthoDB" id="10033535at2759"/>
<dbReference type="InterPro" id="IPR008952">
    <property type="entry name" value="Tetraspanin_EC2_sf"/>
</dbReference>
<dbReference type="AlphaFoldDB" id="A0A016WRU7"/>
<reference evidence="8" key="1">
    <citation type="journal article" date="2015" name="Nat. Genet.">
        <title>The genome and transcriptome of the zoonotic hookworm Ancylostoma ceylanicum identify infection-specific gene families.</title>
        <authorList>
            <person name="Schwarz E.M."/>
            <person name="Hu Y."/>
            <person name="Antoshechkin I."/>
            <person name="Miller M.M."/>
            <person name="Sternberg P.W."/>
            <person name="Aroian R.V."/>
        </authorList>
    </citation>
    <scope>NUCLEOTIDE SEQUENCE</scope>
    <source>
        <strain evidence="8">HY135</strain>
    </source>
</reference>
<organism evidence="7 8">
    <name type="scientific">Ancylostoma ceylanicum</name>
    <dbReference type="NCBI Taxonomy" id="53326"/>
    <lineage>
        <taxon>Eukaryota</taxon>
        <taxon>Metazoa</taxon>
        <taxon>Ecdysozoa</taxon>
        <taxon>Nematoda</taxon>
        <taxon>Chromadorea</taxon>
        <taxon>Rhabditida</taxon>
        <taxon>Rhabditina</taxon>
        <taxon>Rhabditomorpha</taxon>
        <taxon>Strongyloidea</taxon>
        <taxon>Ancylostomatidae</taxon>
        <taxon>Ancylostomatinae</taxon>
        <taxon>Ancylostoma</taxon>
    </lineage>
</organism>
<feature type="transmembrane region" description="Helical" evidence="6">
    <location>
        <begin position="35"/>
        <end position="53"/>
    </location>
</feature>
<dbReference type="GO" id="GO:0005886">
    <property type="term" value="C:plasma membrane"/>
    <property type="evidence" value="ECO:0007669"/>
    <property type="project" value="TreeGrafter"/>
</dbReference>